<dbReference type="EMBL" id="CP019343">
    <property type="protein sequence ID" value="ARN75290.1"/>
    <property type="molecule type" value="Genomic_DNA"/>
</dbReference>
<dbReference type="Pfam" id="PF00072">
    <property type="entry name" value="Response_reg"/>
    <property type="match status" value="1"/>
</dbReference>
<feature type="domain" description="Response regulatory" evidence="4">
    <location>
        <begin position="7"/>
        <end position="121"/>
    </location>
</feature>
<dbReference type="Gene3D" id="3.60.40.10">
    <property type="entry name" value="PPM-type phosphatase domain"/>
    <property type="match status" value="1"/>
</dbReference>
<feature type="modified residue" description="4-aspartylphosphate" evidence="2">
    <location>
        <position position="56"/>
    </location>
</feature>
<dbReference type="OrthoDB" id="6399952at2"/>
<dbReference type="Gene3D" id="3.40.50.2300">
    <property type="match status" value="1"/>
</dbReference>
<dbReference type="PANTHER" id="PTHR43156">
    <property type="entry name" value="STAGE II SPORULATION PROTEIN E-RELATED"/>
    <property type="match status" value="1"/>
</dbReference>
<protein>
    <submittedName>
        <fullName evidence="5">Transcriptional regulator</fullName>
    </submittedName>
</protein>
<keyword evidence="1" id="KW-0378">Hydrolase</keyword>
<dbReference type="PANTHER" id="PTHR43156:SF2">
    <property type="entry name" value="STAGE II SPORULATION PROTEIN E"/>
    <property type="match status" value="1"/>
</dbReference>
<dbReference type="SMART" id="SM00448">
    <property type="entry name" value="REC"/>
    <property type="match status" value="1"/>
</dbReference>
<dbReference type="STRING" id="716816.BST96_14915"/>
<evidence type="ECO:0000313" key="5">
    <source>
        <dbReference type="EMBL" id="ARN75290.1"/>
    </source>
</evidence>
<feature type="coiled-coil region" evidence="3">
    <location>
        <begin position="124"/>
        <end position="155"/>
    </location>
</feature>
<organism evidence="5 6">
    <name type="scientific">Oceanicoccus sagamiensis</name>
    <dbReference type="NCBI Taxonomy" id="716816"/>
    <lineage>
        <taxon>Bacteria</taxon>
        <taxon>Pseudomonadati</taxon>
        <taxon>Pseudomonadota</taxon>
        <taxon>Gammaproteobacteria</taxon>
        <taxon>Cellvibrionales</taxon>
        <taxon>Spongiibacteraceae</taxon>
        <taxon>Oceanicoccus</taxon>
    </lineage>
</organism>
<dbReference type="SMART" id="SM00331">
    <property type="entry name" value="PP2C_SIG"/>
    <property type="match status" value="1"/>
</dbReference>
<dbReference type="PROSITE" id="PS50110">
    <property type="entry name" value="RESPONSE_REGULATORY"/>
    <property type="match status" value="1"/>
</dbReference>
<keyword evidence="2" id="KW-0597">Phosphoprotein</keyword>
<evidence type="ECO:0000256" key="3">
    <source>
        <dbReference type="SAM" id="Coils"/>
    </source>
</evidence>
<dbReference type="Proteomes" id="UP000193450">
    <property type="component" value="Chromosome"/>
</dbReference>
<dbReference type="InterPro" id="IPR001789">
    <property type="entry name" value="Sig_transdc_resp-reg_receiver"/>
</dbReference>
<dbReference type="Pfam" id="PF07228">
    <property type="entry name" value="SpoIIE"/>
    <property type="match status" value="1"/>
</dbReference>
<dbReference type="InterPro" id="IPR036457">
    <property type="entry name" value="PPM-type-like_dom_sf"/>
</dbReference>
<sequence>MTTANPAILLIDNDDNERERFVAYLQQQGYRVYGAGTLNQALSLLQEQQPQLVLCDLNVPTLSEQKLLQAIESNFTRCPVIVMSSGGVMADVVAALRHGASDFLVRPLADMEVLAHAVKRALEQGQLRQQNQDYREQLEHTNQELQASLQLLKQDQLAGKQVQRKMLPANNQQFGDITFRRRIVPSVYLSGDFIDYFTVGDDYVVFFIADVSGHGASSAFLTVLLKNMFARKRSDYLRRDDNTILSPKSMLDVANRNLLNTSIGKHATLCVGVINLKDNNLLYSVAGHLPLPIMATAGKANYLPCEGMPVGLFEHAQYSENTLLLPENFVLTFFSDGILEVVEAEGVIAQEQFLLDKLQAAPNSIDGVVDALSLSQLVEAPDDIALLLISR</sequence>
<dbReference type="GO" id="GO:0000160">
    <property type="term" value="P:phosphorelay signal transduction system"/>
    <property type="evidence" value="ECO:0007669"/>
    <property type="project" value="InterPro"/>
</dbReference>
<dbReference type="InterPro" id="IPR052016">
    <property type="entry name" value="Bact_Sigma-Reg"/>
</dbReference>
<dbReference type="InterPro" id="IPR001932">
    <property type="entry name" value="PPM-type_phosphatase-like_dom"/>
</dbReference>
<dbReference type="KEGG" id="osg:BST96_14915"/>
<dbReference type="SUPFAM" id="SSF52172">
    <property type="entry name" value="CheY-like"/>
    <property type="match status" value="1"/>
</dbReference>
<dbReference type="AlphaFoldDB" id="A0A1X9NB63"/>
<dbReference type="Gene3D" id="1.20.5.390">
    <property type="entry name" value="L1 transposable element, trimerization domain"/>
    <property type="match status" value="1"/>
</dbReference>
<proteinExistence type="predicted"/>
<evidence type="ECO:0000313" key="6">
    <source>
        <dbReference type="Proteomes" id="UP000193450"/>
    </source>
</evidence>
<name>A0A1X9NB63_9GAMM</name>
<reference evidence="5 6" key="1">
    <citation type="submission" date="2016-11" db="EMBL/GenBank/DDBJ databases">
        <title>Trade-off between light-utilization and light-protection in marine flavobacteria.</title>
        <authorList>
            <person name="Kumagai Y."/>
        </authorList>
    </citation>
    <scope>NUCLEOTIDE SEQUENCE [LARGE SCALE GENOMIC DNA]</scope>
    <source>
        <strain evidence="5 6">NBRC 107125</strain>
    </source>
</reference>
<keyword evidence="6" id="KW-1185">Reference proteome</keyword>
<evidence type="ECO:0000256" key="2">
    <source>
        <dbReference type="PROSITE-ProRule" id="PRU00169"/>
    </source>
</evidence>
<gene>
    <name evidence="5" type="ORF">BST96_14915</name>
</gene>
<evidence type="ECO:0000259" key="4">
    <source>
        <dbReference type="PROSITE" id="PS50110"/>
    </source>
</evidence>
<dbReference type="GO" id="GO:0016791">
    <property type="term" value="F:phosphatase activity"/>
    <property type="evidence" value="ECO:0007669"/>
    <property type="project" value="TreeGrafter"/>
</dbReference>
<accession>A0A1X9NB63</accession>
<evidence type="ECO:0000256" key="1">
    <source>
        <dbReference type="ARBA" id="ARBA00022801"/>
    </source>
</evidence>
<dbReference type="RefSeq" id="WP_085759466.1">
    <property type="nucleotide sequence ID" value="NZ_CP019343.1"/>
</dbReference>
<dbReference type="InterPro" id="IPR011006">
    <property type="entry name" value="CheY-like_superfamily"/>
</dbReference>
<keyword evidence="3" id="KW-0175">Coiled coil</keyword>